<dbReference type="EMBL" id="CP084167">
    <property type="protein sequence ID" value="UJG43607.1"/>
    <property type="molecule type" value="Genomic_DNA"/>
</dbReference>
<dbReference type="SUPFAM" id="SSF109709">
    <property type="entry name" value="KorB DNA-binding domain-like"/>
    <property type="match status" value="1"/>
</dbReference>
<dbReference type="SUPFAM" id="SSF110849">
    <property type="entry name" value="ParB/Sulfiredoxin"/>
    <property type="match status" value="1"/>
</dbReference>
<reference evidence="4" key="1">
    <citation type="journal article" date="2022" name="Nat. Microbiol.">
        <title>Unique mobile elements and scalable gene flow at the prokaryote-eukaryote boundary revealed by circularized Asgard archaea genomes.</title>
        <authorList>
            <person name="Wu F."/>
            <person name="Speth D.R."/>
            <person name="Philosof A."/>
            <person name="Cremiere A."/>
            <person name="Narayanan A."/>
            <person name="Barco R.A."/>
            <person name="Connon S.A."/>
            <person name="Amend J.P."/>
            <person name="Antoshechkin I.A."/>
            <person name="Orphan V.J."/>
        </authorList>
    </citation>
    <scope>NUCLEOTIDE SEQUENCE</scope>
    <source>
        <strain evidence="4">PR6</strain>
    </source>
</reference>
<evidence type="ECO:0000259" key="3">
    <source>
        <dbReference type="SMART" id="SM00470"/>
    </source>
</evidence>
<dbReference type="Proteomes" id="UP001200513">
    <property type="component" value="Chromosome"/>
</dbReference>
<dbReference type="InterPro" id="IPR050336">
    <property type="entry name" value="Chromosome_partition/occlusion"/>
</dbReference>
<accession>A0A9Y1BRH9</accession>
<organism evidence="4">
    <name type="scientific">Candidatus Heimdallarchaeum endolithica</name>
    <dbReference type="NCBI Taxonomy" id="2876572"/>
    <lineage>
        <taxon>Archaea</taxon>
        <taxon>Promethearchaeati</taxon>
        <taxon>Candidatus Heimdallarchaeota</taxon>
        <taxon>Candidatus Heimdallarchaeia (ex Rinke et al. 2021) (nom. nud.)</taxon>
        <taxon>Candidatus Heimdallarchaeales</taxon>
        <taxon>Candidatus Heimdallarchaeaceae</taxon>
        <taxon>Candidatus Heimdallarchaeum</taxon>
    </lineage>
</organism>
<proteinExistence type="inferred from homology"/>
<sequence>MISDKVINVKDNIYDITDETISIREAILSIYSKFMGQYFDIILEKDDNQIHVLKSTDNIIFVEDYPCPLCDQQHKATIHEDSKLFINCENTRIYYVETDEERTIIPRCFECNKRLGKISFEEWKSGNYERYCSEHNSSSTEKISCDKCGMEYETSAIDLIPGIAHYCPKCNFEIQKEEIKQAEELEKLELKKEHNNSPRGELTQSTQTQIKSTQTTMDQFCTMLIDVNKLKETEFQFRDYLDQQHCAFLAESMKNLGKNIEAIIVRKIRNSPDYEIISGHHRVAAAKQAHIKYVKCEVIDVTDAEAIEVSLVSNFTRKEMDALEEARAIAKYKELLQYTNAQIGQKLGKSEQWVSARLALLNTPKEVQRFLSEGSVSVGHVKAVSSLDEKEQKKLIKKAVSNGFSVRELEKLAAEKKKEQEEKERKKKAFEDFEKYILNNKEDLISKKISSTEIWNEKEATNYYDIYWYDLVTEAKLDDIIDQYDMYDRDRDQVLKILTNNGFTVVDGRALYNAKREEEQKIAQEQKAKEIEKNPCPHCDVAVEFQDKKICPFGEYNNSPGCEHFSSDVYLWEISEKVQDICYICRQKIQPVKFRTRINDYPTAYVCAKCFYESISDKTIAFHSCVTCKIRGACDIQYKLYKLAEQSDFAFKMILEECQYYIDEKESDWLKFTADTTGYILMDQLRNKHNFDTLAELVEYVKENNIDHNIILANPQDDENDETEEKLTELKDRIEHPEKYQKYELTVDGEEGNKRYFLLSFNEDIELEFDEIKDMVEAIKDLNINLEQIDAIDDEAVEVFENIKNYLQE</sequence>
<feature type="domain" description="ParB-like N-terminal" evidence="3">
    <location>
        <begin position="223"/>
        <end position="315"/>
    </location>
</feature>
<evidence type="ECO:0000313" key="4">
    <source>
        <dbReference type="EMBL" id="UJG43607.1"/>
    </source>
</evidence>
<dbReference type="InterPro" id="IPR003115">
    <property type="entry name" value="ParB_N"/>
</dbReference>
<name>A0A9Y1BRH9_9ARCH</name>
<dbReference type="InterPro" id="IPR004437">
    <property type="entry name" value="ParB/RepB/Spo0J"/>
</dbReference>
<dbReference type="Pfam" id="PF17762">
    <property type="entry name" value="HTH_ParB"/>
    <property type="match status" value="1"/>
</dbReference>
<evidence type="ECO:0000256" key="1">
    <source>
        <dbReference type="ARBA" id="ARBA00006295"/>
    </source>
</evidence>
<comment type="similarity">
    <text evidence="1">Belongs to the ParB family.</text>
</comment>
<dbReference type="PANTHER" id="PTHR33375">
    <property type="entry name" value="CHROMOSOME-PARTITIONING PROTEIN PARB-RELATED"/>
    <property type="match status" value="1"/>
</dbReference>
<dbReference type="AlphaFoldDB" id="A0A9Y1BRH9"/>
<dbReference type="GO" id="GO:0045881">
    <property type="term" value="P:positive regulation of sporulation resulting in formation of a cellular spore"/>
    <property type="evidence" value="ECO:0007669"/>
    <property type="project" value="TreeGrafter"/>
</dbReference>
<dbReference type="GO" id="GO:0007059">
    <property type="term" value="P:chromosome segregation"/>
    <property type="evidence" value="ECO:0007669"/>
    <property type="project" value="UniProtKB-KW"/>
</dbReference>
<dbReference type="Pfam" id="PF02195">
    <property type="entry name" value="ParB_N"/>
    <property type="match status" value="1"/>
</dbReference>
<dbReference type="GO" id="GO:0003677">
    <property type="term" value="F:DNA binding"/>
    <property type="evidence" value="ECO:0007669"/>
    <property type="project" value="InterPro"/>
</dbReference>
<evidence type="ECO:0000256" key="2">
    <source>
        <dbReference type="ARBA" id="ARBA00022829"/>
    </source>
</evidence>
<dbReference type="FunFam" id="1.10.10.2830:FF:000001">
    <property type="entry name" value="Chromosome partitioning protein ParB"/>
    <property type="match status" value="1"/>
</dbReference>
<protein>
    <submittedName>
        <fullName evidence="4">ParB/RepB/Spo0J family partition protein</fullName>
    </submittedName>
</protein>
<dbReference type="Gene3D" id="1.10.10.2830">
    <property type="match status" value="1"/>
</dbReference>
<gene>
    <name evidence="4" type="ORF">K9W46_00145</name>
</gene>
<dbReference type="PANTHER" id="PTHR33375:SF1">
    <property type="entry name" value="CHROMOSOME-PARTITIONING PROTEIN PARB-RELATED"/>
    <property type="match status" value="1"/>
</dbReference>
<keyword evidence="2" id="KW-0159">Chromosome partition</keyword>
<dbReference type="SMART" id="SM00470">
    <property type="entry name" value="ParB"/>
    <property type="match status" value="1"/>
</dbReference>
<dbReference type="NCBIfam" id="TIGR00180">
    <property type="entry name" value="parB_part"/>
    <property type="match status" value="1"/>
</dbReference>
<dbReference type="InterPro" id="IPR036086">
    <property type="entry name" value="ParB/Sulfiredoxin_sf"/>
</dbReference>
<dbReference type="InterPro" id="IPR041468">
    <property type="entry name" value="HTH_ParB/Spo0J"/>
</dbReference>
<dbReference type="Gene3D" id="3.90.1530.30">
    <property type="match status" value="1"/>
</dbReference>
<dbReference type="GO" id="GO:0005694">
    <property type="term" value="C:chromosome"/>
    <property type="evidence" value="ECO:0007669"/>
    <property type="project" value="TreeGrafter"/>
</dbReference>